<feature type="domain" description="Uncharacterized protein YyaB-like PH" evidence="2">
    <location>
        <begin position="52"/>
        <end position="126"/>
    </location>
</feature>
<dbReference type="OrthoDB" id="6658731at2"/>
<keyword evidence="1" id="KW-0812">Transmembrane</keyword>
<keyword evidence="4" id="KW-1185">Reference proteome</keyword>
<dbReference type="InterPro" id="IPR009589">
    <property type="entry name" value="PH_YyaB-like"/>
</dbReference>
<dbReference type="GO" id="GO:0030153">
    <property type="term" value="P:bacteriocin immunity"/>
    <property type="evidence" value="ECO:0007669"/>
    <property type="project" value="InterPro"/>
</dbReference>
<accession>A0A0F5HV44</accession>
<reference evidence="3" key="1">
    <citation type="submission" date="2015-02" db="EMBL/GenBank/DDBJ databases">
        <title>Genome Assembly of Bacillaceae bacterium MTCC 8252.</title>
        <authorList>
            <person name="Verma A."/>
            <person name="Khatri I."/>
            <person name="Mual P."/>
            <person name="Subramanian S."/>
            <person name="Krishnamurthi S."/>
        </authorList>
    </citation>
    <scope>NUCLEOTIDE SEQUENCE [LARGE SCALE GENOMIC DNA]</scope>
    <source>
        <strain evidence="3">MTCC 8252</strain>
    </source>
</reference>
<dbReference type="RefSeq" id="WP_039231042.1">
    <property type="nucleotide sequence ID" value="NZ_JWIR02000059.1"/>
</dbReference>
<proteinExistence type="predicted"/>
<keyword evidence="1" id="KW-0472">Membrane</keyword>
<dbReference type="STRING" id="1221996.QY95_02985"/>
<keyword evidence="1" id="KW-1133">Transmembrane helix</keyword>
<feature type="transmembrane region" description="Helical" evidence="1">
    <location>
        <begin position="9"/>
        <end position="28"/>
    </location>
</feature>
<gene>
    <name evidence="3" type="ORF">QY95_02985</name>
</gene>
<evidence type="ECO:0000256" key="1">
    <source>
        <dbReference type="SAM" id="Phobius"/>
    </source>
</evidence>
<accession>A0A0F5HIW8</accession>
<feature type="transmembrane region" description="Helical" evidence="1">
    <location>
        <begin position="34"/>
        <end position="54"/>
    </location>
</feature>
<dbReference type="AlphaFoldDB" id="A0A0F5HV44"/>
<name>A0A0F5HV44_BACTR</name>
<dbReference type="Pfam" id="PF06713">
    <property type="entry name" value="bPH_4"/>
    <property type="match status" value="1"/>
</dbReference>
<evidence type="ECO:0000313" key="3">
    <source>
        <dbReference type="EMBL" id="KKB36717.1"/>
    </source>
</evidence>
<protein>
    <recommendedName>
        <fullName evidence="2">Uncharacterized protein YyaB-like PH domain-containing protein</fullName>
    </recommendedName>
</protein>
<dbReference type="EMBL" id="JWIR02000059">
    <property type="protein sequence ID" value="KKB36717.1"/>
    <property type="molecule type" value="Genomic_DNA"/>
</dbReference>
<evidence type="ECO:0000259" key="2">
    <source>
        <dbReference type="Pfam" id="PF06713"/>
    </source>
</evidence>
<sequence>MYFPSKKDVWVYPIHWGCVIACLTPIFIGREYGALFFTMPLAILFTWGWFATGYKIHNEWLIIQNGPIKKKIPIKEIKRITPTKSPLASAALSIDRLEIIYGSDFGMALVSPKDQQAFISTAKRINPRIEVAQTMNQ</sequence>
<evidence type="ECO:0000313" key="4">
    <source>
        <dbReference type="Proteomes" id="UP000031563"/>
    </source>
</evidence>
<organism evidence="3 4">
    <name type="scientific">Bacillus thermotolerans</name>
    <name type="common">Quasibacillus thermotolerans</name>
    <dbReference type="NCBI Taxonomy" id="1221996"/>
    <lineage>
        <taxon>Bacteria</taxon>
        <taxon>Bacillati</taxon>
        <taxon>Bacillota</taxon>
        <taxon>Bacilli</taxon>
        <taxon>Bacillales</taxon>
        <taxon>Bacillaceae</taxon>
        <taxon>Bacillus</taxon>
    </lineage>
</organism>
<comment type="caution">
    <text evidence="3">The sequence shown here is derived from an EMBL/GenBank/DDBJ whole genome shotgun (WGS) entry which is preliminary data.</text>
</comment>
<dbReference type="Proteomes" id="UP000031563">
    <property type="component" value="Unassembled WGS sequence"/>
</dbReference>